<keyword evidence="1" id="KW-0812">Transmembrane</keyword>
<feature type="transmembrane region" description="Helical" evidence="1">
    <location>
        <begin position="337"/>
        <end position="360"/>
    </location>
</feature>
<feature type="transmembrane region" description="Helical" evidence="1">
    <location>
        <begin position="268"/>
        <end position="286"/>
    </location>
</feature>
<feature type="transmembrane region" description="Helical" evidence="1">
    <location>
        <begin position="122"/>
        <end position="148"/>
    </location>
</feature>
<feature type="transmembrane region" description="Helical" evidence="1">
    <location>
        <begin position="372"/>
        <end position="390"/>
    </location>
</feature>
<feature type="transmembrane region" description="Helical" evidence="1">
    <location>
        <begin position="79"/>
        <end position="101"/>
    </location>
</feature>
<dbReference type="STRING" id="515622.bpr_I1605"/>
<proteinExistence type="predicted"/>
<sequence length="726" mass="83359">MTSASLSLSNRISNHKKYITRTLWSSMLGFVLMAIYYVLGTAFMVARSINYGRVFHQSPERIKMEKINAAFRVLGMEQLGWILVVLIAIAFAFQGFSYVFESNKIDFYLSQPTTRGQRIKKNYFNAITTFILMYLSVNIVALLLAAILGAVNGAVIVVVLYETVKAIVLFFAIYNITVLAIMLSGTPLISMLVLAFFMAVTTAFGYELKALKNIFFATYANRDTYGIIGSPLFDRVAVLRLVNDLKLNSTNIACFDILNKWIDMTVDYEIDILITGMIAFALVILVSRFRKAEHAGKTICYRPFRWLVKVISCVLLGIGCGVVFYEMNYYMWYSSRFVTIMFAVMLMAVIITGCVIEVLFDGNIRSVFKGMAQNVMALAIVSLIFIVFRGDLIGYDSYIPSASKVESCALLREDYDFRLYDGHSDMNYVSLPEDYMELTDIETFNKLVQAGLKTQKEWVKFDREGNYQDLGRNNTVLYRLKNGKMVYREICIPYDIDENLLSSIIDSKEYIRGSAPVFHDDKVREFDELNHKTRKIQYNAPGRVMTTTEMTYAELSDAYCKDLENSFSYKLVSTQVPIGRVDYLNSVYDGYCNCGFNVYKTYTNTIELLKKYGVFVDDSIDIDSIDSIEVTNYYPGYNMEDEDFDINSINVDSKSFVYTENDKIRDIIEKVICNDYYCSWYKRNLNEQFVVIVNFKNNKKDMMNAQQSYFSFEMGKVPDYIYADTN</sequence>
<reference evidence="2 3" key="1">
    <citation type="journal article" date="2010" name="PLoS ONE">
        <title>The glycobiome of the rumen bacterium Butyrivibrio proteoclasticus B316(T) highlights adaptation to a polysaccharide-rich environment.</title>
        <authorList>
            <person name="Kelly W.J."/>
            <person name="Leahy S.C."/>
            <person name="Altermann E."/>
            <person name="Yeoman C.J."/>
            <person name="Dunne J.C."/>
            <person name="Kong Z."/>
            <person name="Pacheco D.M."/>
            <person name="Li D."/>
            <person name="Noel S.J."/>
            <person name="Moon C.D."/>
            <person name="Cookson A.L."/>
            <person name="Attwood G.T."/>
        </authorList>
    </citation>
    <scope>NUCLEOTIDE SEQUENCE [LARGE SCALE GENOMIC DNA]</scope>
    <source>
        <strain evidence="3">ATCC 51982 / DSM 14932 / B316</strain>
    </source>
</reference>
<evidence type="ECO:0008006" key="4">
    <source>
        <dbReference type="Google" id="ProtNLM"/>
    </source>
</evidence>
<evidence type="ECO:0000313" key="2">
    <source>
        <dbReference type="EMBL" id="ADL34342.1"/>
    </source>
</evidence>
<dbReference type="AlphaFoldDB" id="E0RWG8"/>
<accession>E0RWG8</accession>
<dbReference type="eggNOG" id="ENOG50332RZ">
    <property type="taxonomic scope" value="Bacteria"/>
</dbReference>
<keyword evidence="1" id="KW-0472">Membrane</keyword>
<name>E0RWG8_BUTPB</name>
<gene>
    <name evidence="2" type="ordered locus">bpr_I1605</name>
</gene>
<feature type="transmembrane region" description="Helical" evidence="1">
    <location>
        <begin position="188"/>
        <end position="206"/>
    </location>
</feature>
<keyword evidence="3" id="KW-1185">Reference proteome</keyword>
<evidence type="ECO:0000256" key="1">
    <source>
        <dbReference type="SAM" id="Phobius"/>
    </source>
</evidence>
<keyword evidence="1" id="KW-1133">Transmembrane helix</keyword>
<dbReference type="Proteomes" id="UP000001299">
    <property type="component" value="Chromosome 1"/>
</dbReference>
<protein>
    <recommendedName>
        <fullName evidence="4">ABC-2 type transport system permease protein</fullName>
    </recommendedName>
</protein>
<evidence type="ECO:0000313" key="3">
    <source>
        <dbReference type="Proteomes" id="UP000001299"/>
    </source>
</evidence>
<dbReference type="KEGG" id="bpb:bpr_I1605"/>
<feature type="transmembrane region" description="Helical" evidence="1">
    <location>
        <begin position="21"/>
        <end position="46"/>
    </location>
</feature>
<feature type="transmembrane region" description="Helical" evidence="1">
    <location>
        <begin position="154"/>
        <end position="176"/>
    </location>
</feature>
<organism evidence="2 3">
    <name type="scientific">Butyrivibrio proteoclasticus (strain ATCC 51982 / DSM 14932 / B316)</name>
    <name type="common">Clostridium proteoclasticum</name>
    <dbReference type="NCBI Taxonomy" id="515622"/>
    <lineage>
        <taxon>Bacteria</taxon>
        <taxon>Bacillati</taxon>
        <taxon>Bacillota</taxon>
        <taxon>Clostridia</taxon>
        <taxon>Lachnospirales</taxon>
        <taxon>Lachnospiraceae</taxon>
        <taxon>Butyrivibrio</taxon>
    </lineage>
</organism>
<dbReference type="RefSeq" id="WP_013280996.1">
    <property type="nucleotide sequence ID" value="NC_014387.1"/>
</dbReference>
<dbReference type="HOGENOM" id="CLU_017352_0_0_9"/>
<feature type="transmembrane region" description="Helical" evidence="1">
    <location>
        <begin position="306"/>
        <end position="325"/>
    </location>
</feature>
<dbReference type="EMBL" id="CP001810">
    <property type="protein sequence ID" value="ADL34342.1"/>
    <property type="molecule type" value="Genomic_DNA"/>
</dbReference>